<comment type="caution">
    <text evidence="2">The sequence shown here is derived from an EMBL/GenBank/DDBJ whole genome shotgun (WGS) entry which is preliminary data.</text>
</comment>
<proteinExistence type="predicted"/>
<organism evidence="2 3">
    <name type="scientific">Microvirga vignae</name>
    <dbReference type="NCBI Taxonomy" id="1225564"/>
    <lineage>
        <taxon>Bacteria</taxon>
        <taxon>Pseudomonadati</taxon>
        <taxon>Pseudomonadota</taxon>
        <taxon>Alphaproteobacteria</taxon>
        <taxon>Hyphomicrobiales</taxon>
        <taxon>Methylobacteriaceae</taxon>
        <taxon>Microvirga</taxon>
    </lineage>
</organism>
<dbReference type="InterPro" id="IPR016181">
    <property type="entry name" value="Acyl_CoA_acyltransferase"/>
</dbReference>
<dbReference type="PROSITE" id="PS51186">
    <property type="entry name" value="GNAT"/>
    <property type="match status" value="1"/>
</dbReference>
<dbReference type="Gene3D" id="3.40.630.90">
    <property type="match status" value="1"/>
</dbReference>
<gene>
    <name evidence="2" type="ORF">AA309_23030</name>
</gene>
<feature type="domain" description="N-acetyltransferase" evidence="1">
    <location>
        <begin position="12"/>
        <end position="148"/>
    </location>
</feature>
<sequence length="292" mass="31985">MRKSVRLKSFELVARDIVEVDVNLLSSLSIAVGWPHRPKDWDLLRRAGHGIVAVDGIGRVFGSAMWFPHGDDFATIGLVITTPRTQAQGTGRWLMEQVLERCGNRNLSLNSTHAADNLYVSLGFAKEATVYQRQGEVAPTIPAVPALDGELSALSSDKLEEITALDTRAFGTNREKLLALLSENAAICTLRRGGEIVGYSMCREFGRGHVIGPIVARNDHDAIHLTAVHLKGLTGRFARVDTREEDGIFAEFLQQSRLTVSETVTTMSKGRPFLNRGDNEPWVYGLAGHALG</sequence>
<dbReference type="OrthoDB" id="8453373at2"/>
<keyword evidence="2" id="KW-0808">Transferase</keyword>
<dbReference type="STRING" id="1225564.AA309_23030"/>
<evidence type="ECO:0000313" key="2">
    <source>
        <dbReference type="EMBL" id="KLK90918.1"/>
    </source>
</evidence>
<accession>A0A0H1R6Z8</accession>
<dbReference type="PATRIC" id="fig|1225564.3.peg.6013"/>
<dbReference type="Pfam" id="PF13508">
    <property type="entry name" value="Acetyltransf_7"/>
    <property type="match status" value="1"/>
</dbReference>
<dbReference type="InterPro" id="IPR041496">
    <property type="entry name" value="YitH/HolE_GNAT"/>
</dbReference>
<dbReference type="Pfam" id="PF18014">
    <property type="entry name" value="Acetyltransf_18"/>
    <property type="match status" value="1"/>
</dbReference>
<dbReference type="PANTHER" id="PTHR47237">
    <property type="entry name" value="SLL0310 PROTEIN"/>
    <property type="match status" value="1"/>
</dbReference>
<evidence type="ECO:0000313" key="3">
    <source>
        <dbReference type="Proteomes" id="UP000035489"/>
    </source>
</evidence>
<name>A0A0H1R6Z8_9HYPH</name>
<keyword evidence="3" id="KW-1185">Reference proteome</keyword>
<dbReference type="Gene3D" id="3.40.630.30">
    <property type="match status" value="1"/>
</dbReference>
<dbReference type="EMBL" id="LCYG01000063">
    <property type="protein sequence ID" value="KLK90918.1"/>
    <property type="molecule type" value="Genomic_DNA"/>
</dbReference>
<dbReference type="RefSeq" id="WP_047191376.1">
    <property type="nucleotide sequence ID" value="NZ_LCYG01000063.1"/>
</dbReference>
<dbReference type="Proteomes" id="UP000035489">
    <property type="component" value="Unassembled WGS sequence"/>
</dbReference>
<dbReference type="SUPFAM" id="SSF55729">
    <property type="entry name" value="Acyl-CoA N-acyltransferases (Nat)"/>
    <property type="match status" value="1"/>
</dbReference>
<dbReference type="InterPro" id="IPR000182">
    <property type="entry name" value="GNAT_dom"/>
</dbReference>
<protein>
    <submittedName>
        <fullName evidence="2">GNAT family acetyltransferase</fullName>
    </submittedName>
</protein>
<dbReference type="GO" id="GO:0016747">
    <property type="term" value="F:acyltransferase activity, transferring groups other than amino-acyl groups"/>
    <property type="evidence" value="ECO:0007669"/>
    <property type="project" value="InterPro"/>
</dbReference>
<dbReference type="AlphaFoldDB" id="A0A0H1R6Z8"/>
<dbReference type="InterPro" id="IPR052729">
    <property type="entry name" value="Acyl/Acetyltrans_Enzymes"/>
</dbReference>
<reference evidence="2 3" key="1">
    <citation type="submission" date="2015-05" db="EMBL/GenBank/DDBJ databases">
        <title>Draft genome sequence of Microvirga vignae strain BR3299, a novel nitrogen fixing bacteria isolated from Brazil semi-aired region.</title>
        <authorList>
            <person name="Zilli J.E."/>
            <person name="Passos S.R."/>
            <person name="Leite J."/>
            <person name="Baldani J.I."/>
            <person name="Xavier G.R."/>
            <person name="Rumjaneck N.G."/>
            <person name="Simoes-Araujo J.L."/>
        </authorList>
    </citation>
    <scope>NUCLEOTIDE SEQUENCE [LARGE SCALE GENOMIC DNA]</scope>
    <source>
        <strain evidence="2 3">BR3299</strain>
    </source>
</reference>
<evidence type="ECO:0000259" key="1">
    <source>
        <dbReference type="PROSITE" id="PS51186"/>
    </source>
</evidence>
<dbReference type="PANTHER" id="PTHR47237:SF2">
    <property type="entry name" value="BLL4206 PROTEIN"/>
    <property type="match status" value="1"/>
</dbReference>